<proteinExistence type="predicted"/>
<reference evidence="2" key="1">
    <citation type="submission" date="2023-03" db="EMBL/GenBank/DDBJ databases">
        <title>Massive genome expansion in bonnet fungi (Mycena s.s.) driven by repeated elements and novel gene families across ecological guilds.</title>
        <authorList>
            <consortium name="Lawrence Berkeley National Laboratory"/>
            <person name="Harder C.B."/>
            <person name="Miyauchi S."/>
            <person name="Viragh M."/>
            <person name="Kuo A."/>
            <person name="Thoen E."/>
            <person name="Andreopoulos B."/>
            <person name="Lu D."/>
            <person name="Skrede I."/>
            <person name="Drula E."/>
            <person name="Henrissat B."/>
            <person name="Morin E."/>
            <person name="Kohler A."/>
            <person name="Barry K."/>
            <person name="LaButti K."/>
            <person name="Morin E."/>
            <person name="Salamov A."/>
            <person name="Lipzen A."/>
            <person name="Mereny Z."/>
            <person name="Hegedus B."/>
            <person name="Baldrian P."/>
            <person name="Stursova M."/>
            <person name="Weitz H."/>
            <person name="Taylor A."/>
            <person name="Grigoriev I.V."/>
            <person name="Nagy L.G."/>
            <person name="Martin F."/>
            <person name="Kauserud H."/>
        </authorList>
    </citation>
    <scope>NUCLEOTIDE SEQUENCE</scope>
    <source>
        <strain evidence="2">CBHHK173m</strain>
    </source>
</reference>
<evidence type="ECO:0000313" key="3">
    <source>
        <dbReference type="Proteomes" id="UP001222325"/>
    </source>
</evidence>
<evidence type="ECO:0000256" key="1">
    <source>
        <dbReference type="SAM" id="SignalP"/>
    </source>
</evidence>
<dbReference type="Proteomes" id="UP001222325">
    <property type="component" value="Unassembled WGS sequence"/>
</dbReference>
<keyword evidence="1" id="KW-0732">Signal</keyword>
<protein>
    <submittedName>
        <fullName evidence="2">Uncharacterized protein</fullName>
    </submittedName>
</protein>
<accession>A0AAD6UHA3</accession>
<feature type="chain" id="PRO_5042248752" evidence="1">
    <location>
        <begin position="20"/>
        <end position="143"/>
    </location>
</feature>
<keyword evidence="3" id="KW-1185">Reference proteome</keyword>
<comment type="caution">
    <text evidence="2">The sequence shown here is derived from an EMBL/GenBank/DDBJ whole genome shotgun (WGS) entry which is preliminary data.</text>
</comment>
<sequence>MRSSLIVLSNLSLLGLALARPIIQDAQFLLRLDAGETRTQCFTQRAAQASDCQTLLSSPPPPDWTNVAAAGSAPVFKPFCNASCCLFTDTKGVLTDDLVSAGATLLGCEQLGKGLVNGVTKSGTAGFFCLADAMGAEGCFDNF</sequence>
<feature type="signal peptide" evidence="1">
    <location>
        <begin position="1"/>
        <end position="19"/>
    </location>
</feature>
<gene>
    <name evidence="2" type="ORF">B0H15DRAFT_31430</name>
</gene>
<organism evidence="2 3">
    <name type="scientific">Mycena belliarum</name>
    <dbReference type="NCBI Taxonomy" id="1033014"/>
    <lineage>
        <taxon>Eukaryota</taxon>
        <taxon>Fungi</taxon>
        <taxon>Dikarya</taxon>
        <taxon>Basidiomycota</taxon>
        <taxon>Agaricomycotina</taxon>
        <taxon>Agaricomycetes</taxon>
        <taxon>Agaricomycetidae</taxon>
        <taxon>Agaricales</taxon>
        <taxon>Marasmiineae</taxon>
        <taxon>Mycenaceae</taxon>
        <taxon>Mycena</taxon>
    </lineage>
</organism>
<evidence type="ECO:0000313" key="2">
    <source>
        <dbReference type="EMBL" id="KAJ7097085.1"/>
    </source>
</evidence>
<dbReference type="EMBL" id="JARJCN010000010">
    <property type="protein sequence ID" value="KAJ7097085.1"/>
    <property type="molecule type" value="Genomic_DNA"/>
</dbReference>
<dbReference type="AlphaFoldDB" id="A0AAD6UHA3"/>
<name>A0AAD6UHA3_9AGAR</name>